<feature type="compositionally biased region" description="Acidic residues" evidence="1">
    <location>
        <begin position="1884"/>
        <end position="1896"/>
    </location>
</feature>
<feature type="compositionally biased region" description="Polar residues" evidence="1">
    <location>
        <begin position="111"/>
        <end position="136"/>
    </location>
</feature>
<feature type="compositionally biased region" description="Low complexity" evidence="1">
    <location>
        <begin position="1195"/>
        <end position="1204"/>
    </location>
</feature>
<feature type="compositionally biased region" description="Polar residues" evidence="1">
    <location>
        <begin position="1424"/>
        <end position="1443"/>
    </location>
</feature>
<feature type="region of interest" description="Disordered" evidence="1">
    <location>
        <begin position="55"/>
        <end position="292"/>
    </location>
</feature>
<dbReference type="EMBL" id="OOIN01000010">
    <property type="protein sequence ID" value="SPO25154.1"/>
    <property type="molecule type" value="Genomic_DNA"/>
</dbReference>
<feature type="compositionally biased region" description="Basic and acidic residues" evidence="1">
    <location>
        <begin position="576"/>
        <end position="585"/>
    </location>
</feature>
<feature type="region of interest" description="Disordered" evidence="1">
    <location>
        <begin position="598"/>
        <end position="732"/>
    </location>
</feature>
<feature type="compositionally biased region" description="Pro residues" evidence="1">
    <location>
        <begin position="543"/>
        <end position="556"/>
    </location>
</feature>
<gene>
    <name evidence="2" type="ORF">UTRI_02741_B</name>
</gene>
<feature type="compositionally biased region" description="Basic and acidic residues" evidence="1">
    <location>
        <begin position="487"/>
        <end position="496"/>
    </location>
</feature>
<feature type="compositionally biased region" description="Low complexity" evidence="1">
    <location>
        <begin position="646"/>
        <end position="663"/>
    </location>
</feature>
<sequence>MQGTQQTTSAASAASSSLAPVKSDLERKSTWAQISFDDGFDLNLAATSSLAPISQNARVSAPSLTDPSTSNAAQPSRSLENDTAASTSAPLASAIPTYPDASQDKKRFSASPASSNKALPQLPSISNTAMDSTPATPSERRQPSSDAQTATTLPTSTSVTSTVHTRVPSSQDGTPTPKPPGTPQTHPHASPIVTAATPEQPQHSDPSTTPITRPNMHQPSRSQSSGVLAWDRPQAKASRPVSSADAYMKPIEMLQSDNSSRPGTAMSHLSGSNWMHDGPSNRSSFGTTSSAPLNQMKRASVLSFQTANSAGFTSGDEARASDREDLTDDAFLPAAVDITSSQATQIRPWLDRGNSGYGSSPDERSFPGGLPGSFWDEPTPRPPSRTMPSTAVRQEVHSTSVPVAVAVPTPYVVDTSGVSAQTGSTDAASSNAQNGSVRNVHDAAATNAEPTLAPINTQGLAPTSSNAPLSSTTIAARSDETTQAMRRSPDATRERQAPLPFPTETEAPPPPDKDVRVAETAAPTSSSNSSRNGANAKLGDTASPPPADNVIPPPLPSEAHQSQQLLAPDMLMNGPADHKPVSDYRKKPLADISPAQKAAGLAHLQAQAKAAKQVNMEMQSNAPPTNPPAEAPPIPVLERDRRKSNASLTANVALAQAAAAPGLPRGDPVDRPDTPSAESVSQESSAPPDGEVEARAEWERRRRMKRKNRKKQNEAAKPQKGRSDTFKNQLKPLQLVPADNLYSFGDRNGLPNSASNVAGRGNGDRHSIAVGDRAANALAPVSADSRQTYSTQQLQRLQAREQRRSVGAFSAAMAAANVVSSGSNGPYPVFASPNSGPQKVGSRQYPGLMAQRSLVPPFELQHRPDGLPSGLIGPDGVRRSLNDPEVCLECMMRDEDMIDIRVVGEGVWERESDKEFEEAVRLEAEEAANGSGINGPSGSSGHGDSISSHRDSRSSRKHRKRIGKGEPLTVERLKLHTQMNPPASSFRWRTLQTFLAVQAKYIAMEQQRMRLEAEKKARPNTDSISSRGSIMGIDSPVPVPERGLSSPFAPAREASIATSRQSLLQTSDDTGLTPQQKAEKERDIAAAQAARKKMTAAAAAAPHAAMTPSLGMPAYPTTPLQTRTPPQAVSGRSGTDPEELLAGSAVAGGAIMTPSSGRLVPFGASQAARAASVQDLRAAADGSRSAATNYPPSPSDSLMPPSRSFVGTSPTGTPSRLAARSGASQLSLMHSGSMIDMHVAQEDRAEHRINQNGFLPGTPLAVESPAALNRSYYGFPGDGDSSLPEAAAFERSRMVSGDGYVDPMEAGPRGLDLDRDDSTKRKKKGFRGLFSKLTGSSGGPSRENSAGGPAGGSVNGSIASRNASKRSQGSGSPRPRQNSISADRSLEATSPALNGMLSKARKSTSSFFRNGVEPDVESKARPQMSASNSIFQNPPGMASQNSLDLGPFQPASPQANAFGSNKGRGVQQQQPQNSTTSDSARMRKASNPLMQKYLNSPSPQTQASPVSSPNPLSQPSGVVNGERLPVHPSQNGRMSSFASMRDLRPSALQTILDGDQRADDNNDPRKSVRSSGGSASLRKELPSMPSSAGGVPAPEHQRNTSSGTGGLRSSTADSIGSPNLAPALGMARLGAAGGGDYSGRRSMQASRGATGFSGRQAPPAINTDASGYGTVADDASIGSAGPKRPPKNPRRPDGALNSPSIVDVSTGGGYSNVNDGLAPPRSDFPQQGRYHSDSYAIGAQAQESSDKKKSIFRNVFGRKKRDSTFGTADTSKPSIVIANTDGSEPQWQGRSTSSSFLPKLRSRKSYSGGLGVPKASFQMERQRVLSSPSHDVASAGGPPRSQSAFGMASTQRFMSMDVPRRSMNVTRTGAGGDGSNRLSTMGYNDEEDEEEDDEMEREPGYEAEFNRYAQEAMEERYLSSSGSRNPKSGREVSFGRKSLNLLREGFKIPLGGGGGKGR</sequence>
<feature type="compositionally biased region" description="Polar residues" evidence="1">
    <location>
        <begin position="676"/>
        <end position="685"/>
    </location>
</feature>
<feature type="compositionally biased region" description="Polar residues" evidence="1">
    <location>
        <begin position="1493"/>
        <end position="1517"/>
    </location>
</feature>
<evidence type="ECO:0000256" key="1">
    <source>
        <dbReference type="SAM" id="MobiDB-lite"/>
    </source>
</evidence>
<keyword evidence="3" id="KW-1185">Reference proteome</keyword>
<feature type="region of interest" description="Disordered" evidence="1">
    <location>
        <begin position="925"/>
        <end position="971"/>
    </location>
</feature>
<feature type="region of interest" description="Disordered" evidence="1">
    <location>
        <begin position="1012"/>
        <end position="1083"/>
    </location>
</feature>
<feature type="region of interest" description="Disordered" evidence="1">
    <location>
        <begin position="306"/>
        <end position="326"/>
    </location>
</feature>
<feature type="compositionally biased region" description="Low complexity" evidence="1">
    <location>
        <begin position="1620"/>
        <end position="1630"/>
    </location>
</feature>
<feature type="region of interest" description="Disordered" evidence="1">
    <location>
        <begin position="1297"/>
        <end position="1938"/>
    </location>
</feature>
<dbReference type="Proteomes" id="UP000324022">
    <property type="component" value="Unassembled WGS sequence"/>
</dbReference>
<organism evidence="2 3">
    <name type="scientific">Ustilago trichophora</name>
    <dbReference type="NCBI Taxonomy" id="86804"/>
    <lineage>
        <taxon>Eukaryota</taxon>
        <taxon>Fungi</taxon>
        <taxon>Dikarya</taxon>
        <taxon>Basidiomycota</taxon>
        <taxon>Ustilaginomycotina</taxon>
        <taxon>Ustilaginomycetes</taxon>
        <taxon>Ustilaginales</taxon>
        <taxon>Ustilaginaceae</taxon>
        <taxon>Ustilago</taxon>
    </lineage>
</organism>
<feature type="compositionally biased region" description="Polar residues" evidence="1">
    <location>
        <begin position="1528"/>
        <end position="1538"/>
    </location>
</feature>
<protein>
    <submittedName>
        <fullName evidence="2">Uncharacterized protein</fullName>
    </submittedName>
</protein>
<feature type="compositionally biased region" description="Polar residues" evidence="1">
    <location>
        <begin position="454"/>
        <end position="485"/>
    </location>
</feature>
<feature type="compositionally biased region" description="Low complexity" evidence="1">
    <location>
        <begin position="83"/>
        <end position="97"/>
    </location>
</feature>
<feature type="region of interest" description="Disordered" evidence="1">
    <location>
        <begin position="1107"/>
        <end position="1139"/>
    </location>
</feature>
<feature type="compositionally biased region" description="Basic residues" evidence="1">
    <location>
        <begin position="701"/>
        <end position="710"/>
    </location>
</feature>
<feature type="compositionally biased region" description="Gly residues" evidence="1">
    <location>
        <begin position="932"/>
        <end position="941"/>
    </location>
</feature>
<dbReference type="OrthoDB" id="3013446at2759"/>
<feature type="compositionally biased region" description="Polar residues" evidence="1">
    <location>
        <begin position="416"/>
        <end position="437"/>
    </location>
</feature>
<feature type="compositionally biased region" description="Polar residues" evidence="1">
    <location>
        <begin position="1205"/>
        <end position="1214"/>
    </location>
</feature>
<feature type="compositionally biased region" description="Polar residues" evidence="1">
    <location>
        <begin position="55"/>
        <end position="78"/>
    </location>
</feature>
<feature type="region of interest" description="Disordered" evidence="1">
    <location>
        <begin position="1"/>
        <end position="24"/>
    </location>
</feature>
<proteinExistence type="predicted"/>
<feature type="region of interest" description="Disordered" evidence="1">
    <location>
        <begin position="342"/>
        <end position="395"/>
    </location>
</feature>
<feature type="compositionally biased region" description="Polar residues" evidence="1">
    <location>
        <begin position="1840"/>
        <end position="1853"/>
    </location>
</feature>
<feature type="region of interest" description="Disordered" evidence="1">
    <location>
        <begin position="415"/>
        <end position="585"/>
    </location>
</feature>
<feature type="compositionally biased region" description="Polar residues" evidence="1">
    <location>
        <begin position="1355"/>
        <end position="1392"/>
    </location>
</feature>
<feature type="compositionally biased region" description="Pro residues" evidence="1">
    <location>
        <begin position="624"/>
        <end position="635"/>
    </location>
</feature>
<name>A0A5C3E352_9BASI</name>
<feature type="compositionally biased region" description="Low complexity" evidence="1">
    <location>
        <begin position="9"/>
        <end position="19"/>
    </location>
</feature>
<feature type="compositionally biased region" description="Low complexity" evidence="1">
    <location>
        <begin position="1117"/>
        <end position="1127"/>
    </location>
</feature>
<feature type="compositionally biased region" description="Polar residues" evidence="1">
    <location>
        <begin position="1056"/>
        <end position="1076"/>
    </location>
</feature>
<evidence type="ECO:0000313" key="2">
    <source>
        <dbReference type="EMBL" id="SPO25154.1"/>
    </source>
</evidence>
<feature type="compositionally biased region" description="Polar residues" evidence="1">
    <location>
        <begin position="1764"/>
        <end position="1773"/>
    </location>
</feature>
<evidence type="ECO:0000313" key="3">
    <source>
        <dbReference type="Proteomes" id="UP000324022"/>
    </source>
</evidence>
<feature type="compositionally biased region" description="Basic and acidic residues" evidence="1">
    <location>
        <begin position="1554"/>
        <end position="1566"/>
    </location>
</feature>
<feature type="region of interest" description="Disordered" evidence="1">
    <location>
        <begin position="1175"/>
        <end position="1217"/>
    </location>
</feature>
<feature type="compositionally biased region" description="Polar residues" evidence="1">
    <location>
        <begin position="1780"/>
        <end position="1796"/>
    </location>
</feature>
<feature type="compositionally biased region" description="Polar residues" evidence="1">
    <location>
        <begin position="197"/>
        <end position="226"/>
    </location>
</feature>
<feature type="compositionally biased region" description="Low complexity" evidence="1">
    <location>
        <begin position="598"/>
        <end position="613"/>
    </location>
</feature>
<feature type="compositionally biased region" description="Low complexity" evidence="1">
    <location>
        <begin position="149"/>
        <end position="175"/>
    </location>
</feature>
<feature type="compositionally biased region" description="Low complexity" evidence="1">
    <location>
        <begin position="518"/>
        <end position="536"/>
    </location>
</feature>
<accession>A0A5C3E352</accession>
<reference evidence="2 3" key="1">
    <citation type="submission" date="2018-03" db="EMBL/GenBank/DDBJ databases">
        <authorList>
            <person name="Guldener U."/>
        </authorList>
    </citation>
    <scope>NUCLEOTIDE SEQUENCE [LARGE SCALE GENOMIC DNA]</scope>
    <source>
        <strain evidence="2 3">NBRC100155</strain>
    </source>
</reference>
<feature type="compositionally biased region" description="Polar residues" evidence="1">
    <location>
        <begin position="280"/>
        <end position="292"/>
    </location>
</feature>
<feature type="compositionally biased region" description="Polar residues" evidence="1">
    <location>
        <begin position="255"/>
        <end position="273"/>
    </location>
</feature>
<feature type="compositionally biased region" description="Polar residues" evidence="1">
    <location>
        <begin position="1466"/>
        <end position="1479"/>
    </location>
</feature>